<organism evidence="1">
    <name type="scientific">Solanum chacoense</name>
    <name type="common">Chaco potato</name>
    <dbReference type="NCBI Taxonomy" id="4108"/>
    <lineage>
        <taxon>Eukaryota</taxon>
        <taxon>Viridiplantae</taxon>
        <taxon>Streptophyta</taxon>
        <taxon>Embryophyta</taxon>
        <taxon>Tracheophyta</taxon>
        <taxon>Spermatophyta</taxon>
        <taxon>Magnoliopsida</taxon>
        <taxon>eudicotyledons</taxon>
        <taxon>Gunneridae</taxon>
        <taxon>Pentapetalae</taxon>
        <taxon>asterids</taxon>
        <taxon>lamiids</taxon>
        <taxon>Solanales</taxon>
        <taxon>Solanaceae</taxon>
        <taxon>Solanoideae</taxon>
        <taxon>Solaneae</taxon>
        <taxon>Solanum</taxon>
    </lineage>
</organism>
<proteinExistence type="predicted"/>
<protein>
    <submittedName>
        <fullName evidence="1">Putative ovule protein</fullName>
    </submittedName>
</protein>
<name>A0A0V0H5H0_SOLCH</name>
<reference evidence="1" key="1">
    <citation type="submission" date="2015-12" db="EMBL/GenBank/DDBJ databases">
        <title>Gene expression during late stages of embryo sac development: a critical building block for successful pollen-pistil interactions.</title>
        <authorList>
            <person name="Liu Y."/>
            <person name="Joly V."/>
            <person name="Sabar M."/>
            <person name="Matton D.P."/>
        </authorList>
    </citation>
    <scope>NUCLEOTIDE SEQUENCE</scope>
</reference>
<dbReference type="EMBL" id="GEDG01025038">
    <property type="protein sequence ID" value="JAP15528.1"/>
    <property type="molecule type" value="Transcribed_RNA"/>
</dbReference>
<dbReference type="AlphaFoldDB" id="A0A0V0H5H0"/>
<accession>A0A0V0H5H0</accession>
<sequence>MLSDLVLHHLVFFKRLCFNLSNLCKVQFEFHNYVLPIIFTRAKSIGKMVKPATISNHYLAIKNLRY</sequence>
<evidence type="ECO:0000313" key="1">
    <source>
        <dbReference type="EMBL" id="JAP15528.1"/>
    </source>
</evidence>